<reference evidence="2 3" key="1">
    <citation type="journal article" date="2018" name="Biotechnol. Biofuels">
        <title>Integrative visual omics of the white-rot fungus Polyporus brumalis exposes the biotechnological potential of its oxidative enzymes for delignifying raw plant biomass.</title>
        <authorList>
            <person name="Miyauchi S."/>
            <person name="Rancon A."/>
            <person name="Drula E."/>
            <person name="Hage H."/>
            <person name="Chaduli D."/>
            <person name="Favel A."/>
            <person name="Grisel S."/>
            <person name="Henrissat B."/>
            <person name="Herpoel-Gimbert I."/>
            <person name="Ruiz-Duenas F.J."/>
            <person name="Chevret D."/>
            <person name="Hainaut M."/>
            <person name="Lin J."/>
            <person name="Wang M."/>
            <person name="Pangilinan J."/>
            <person name="Lipzen A."/>
            <person name="Lesage-Meessen L."/>
            <person name="Navarro D."/>
            <person name="Riley R."/>
            <person name="Grigoriev I.V."/>
            <person name="Zhou S."/>
            <person name="Raouche S."/>
            <person name="Rosso M.N."/>
        </authorList>
    </citation>
    <scope>NUCLEOTIDE SEQUENCE [LARGE SCALE GENOMIC DNA]</scope>
    <source>
        <strain evidence="2 3">BRFM 1820</strain>
    </source>
</reference>
<dbReference type="AlphaFoldDB" id="A0A371D409"/>
<evidence type="ECO:0000313" key="3">
    <source>
        <dbReference type="Proteomes" id="UP000256964"/>
    </source>
</evidence>
<evidence type="ECO:0000259" key="1">
    <source>
        <dbReference type="PROSITE" id="PS50181"/>
    </source>
</evidence>
<name>A0A371D409_9APHY</name>
<dbReference type="SUPFAM" id="SSF81383">
    <property type="entry name" value="F-box domain"/>
    <property type="match status" value="1"/>
</dbReference>
<gene>
    <name evidence="2" type="ORF">OH76DRAFT_1419738</name>
</gene>
<dbReference type="Proteomes" id="UP000256964">
    <property type="component" value="Unassembled WGS sequence"/>
</dbReference>
<protein>
    <recommendedName>
        <fullName evidence="1">F-box domain-containing protein</fullName>
    </recommendedName>
</protein>
<dbReference type="OrthoDB" id="2756852at2759"/>
<dbReference type="InterPro" id="IPR036047">
    <property type="entry name" value="F-box-like_dom_sf"/>
</dbReference>
<proteinExistence type="predicted"/>
<evidence type="ECO:0000313" key="2">
    <source>
        <dbReference type="EMBL" id="RDX47277.1"/>
    </source>
</evidence>
<accession>A0A371D409</accession>
<keyword evidence="3" id="KW-1185">Reference proteome</keyword>
<dbReference type="Pfam" id="PF12937">
    <property type="entry name" value="F-box-like"/>
    <property type="match status" value="1"/>
</dbReference>
<dbReference type="EMBL" id="KZ857420">
    <property type="protein sequence ID" value="RDX47277.1"/>
    <property type="molecule type" value="Genomic_DNA"/>
</dbReference>
<sequence>MAFHTTRTLTDLPPELLHLILRYMRRDKHYVASCSRTCRLLRAVALEHLDFRRVSLTGVTTFDTFLQFLRKYPRVAKTVISVYLGGEIEDNVYSPITTIDDTLVVSIVELLPKLDYLALHSFCYVMRTDLSAARCREPIPLSSLVIGDHFHDKSSLTGIFRVLSLFTPRDTDRLELERFDIEESFQPQYLHRPLEFRRLCLQESDSPKHTALTLQALSVSVKSNSLRELHVQVDSKQTVIALGQLLRSAGRRLTTLTIEDDDGYVSSLKGDWKKLNLSACKTLRYITLPMVYRQNPKRPLSETLVKILGKAPPSLRKITIRVYGMLRATTIGNRKVFKINDFDKLLSPERFPHLQVFELVIGPHGRLRYRNGYWATCFASAQRALKGLHERGLLRMKKLQRDLPAELLHIIISESAPHKQPVQCCHSLAVFYGKWR</sequence>
<dbReference type="PROSITE" id="PS50181">
    <property type="entry name" value="FBOX"/>
    <property type="match status" value="1"/>
</dbReference>
<dbReference type="InterPro" id="IPR001810">
    <property type="entry name" value="F-box_dom"/>
</dbReference>
<organism evidence="2 3">
    <name type="scientific">Lentinus brumalis</name>
    <dbReference type="NCBI Taxonomy" id="2498619"/>
    <lineage>
        <taxon>Eukaryota</taxon>
        <taxon>Fungi</taxon>
        <taxon>Dikarya</taxon>
        <taxon>Basidiomycota</taxon>
        <taxon>Agaricomycotina</taxon>
        <taxon>Agaricomycetes</taxon>
        <taxon>Polyporales</taxon>
        <taxon>Polyporaceae</taxon>
        <taxon>Lentinus</taxon>
    </lineage>
</organism>
<feature type="domain" description="F-box" evidence="1">
    <location>
        <begin position="6"/>
        <end position="54"/>
    </location>
</feature>